<sequence length="93" mass="10088">MKVFLPRFLSQESAFTSDILSYLLRVGTGKALLEHCLGSAESCRGSLLGEAASEASLGRIRLHERYLVLLAADWCLQSPVGTLLGLRRILLAG</sequence>
<protein>
    <submittedName>
        <fullName evidence="1">Uncharacterized protein</fullName>
    </submittedName>
</protein>
<dbReference type="RefSeq" id="WP_003390365.1">
    <property type="nucleotide sequence ID" value="NZ_APBN01000011.1"/>
</dbReference>
<reference evidence="1 2" key="1">
    <citation type="submission" date="2013-03" db="EMBL/GenBank/DDBJ databases">
        <title>Assembly of a new bacterial strain Brevibacillus borstelensis AK1.</title>
        <authorList>
            <person name="Rajan I."/>
            <person name="PoliReddy D."/>
            <person name="Sugumar T."/>
            <person name="Rathinam K."/>
            <person name="Alqarawi S."/>
            <person name="Khalil A.B."/>
            <person name="Sivakumar N."/>
        </authorList>
    </citation>
    <scope>NUCLEOTIDE SEQUENCE [LARGE SCALE GENOMIC DNA]</scope>
    <source>
        <strain evidence="1 2">AK1</strain>
    </source>
</reference>
<dbReference type="AlphaFoldDB" id="M8DBR1"/>
<name>M8DBR1_9BACL</name>
<keyword evidence="2" id="KW-1185">Reference proteome</keyword>
<comment type="caution">
    <text evidence="1">The sequence shown here is derived from an EMBL/GenBank/DDBJ whole genome shotgun (WGS) entry which is preliminary data.</text>
</comment>
<evidence type="ECO:0000313" key="2">
    <source>
        <dbReference type="Proteomes" id="UP000012081"/>
    </source>
</evidence>
<gene>
    <name evidence="1" type="ORF">I532_19621</name>
</gene>
<organism evidence="1 2">
    <name type="scientific">Brevibacillus borstelensis AK1</name>
    <dbReference type="NCBI Taxonomy" id="1300222"/>
    <lineage>
        <taxon>Bacteria</taxon>
        <taxon>Bacillati</taxon>
        <taxon>Bacillota</taxon>
        <taxon>Bacilli</taxon>
        <taxon>Bacillales</taxon>
        <taxon>Paenibacillaceae</taxon>
        <taxon>Brevibacillus</taxon>
    </lineage>
</organism>
<dbReference type="Proteomes" id="UP000012081">
    <property type="component" value="Unassembled WGS sequence"/>
</dbReference>
<dbReference type="EMBL" id="APBN01000011">
    <property type="protein sequence ID" value="EMT50848.1"/>
    <property type="molecule type" value="Genomic_DNA"/>
</dbReference>
<proteinExistence type="predicted"/>
<evidence type="ECO:0000313" key="1">
    <source>
        <dbReference type="EMBL" id="EMT50848.1"/>
    </source>
</evidence>
<feature type="non-terminal residue" evidence="1">
    <location>
        <position position="93"/>
    </location>
</feature>
<accession>M8DBR1</accession>